<dbReference type="PANTHER" id="PTHR19288:SF46">
    <property type="entry name" value="HALOACID DEHALOGENASE-LIKE HYDROLASE DOMAIN-CONTAINING PROTEIN 2"/>
    <property type="match status" value="1"/>
</dbReference>
<evidence type="ECO:0000256" key="3">
    <source>
        <dbReference type="ARBA" id="ARBA00022723"/>
    </source>
</evidence>
<organism evidence="6 7">
    <name type="scientific">Pomacea canaliculata</name>
    <name type="common">Golden apple snail</name>
    <dbReference type="NCBI Taxonomy" id="400727"/>
    <lineage>
        <taxon>Eukaryota</taxon>
        <taxon>Metazoa</taxon>
        <taxon>Spiralia</taxon>
        <taxon>Lophotrochozoa</taxon>
        <taxon>Mollusca</taxon>
        <taxon>Gastropoda</taxon>
        <taxon>Caenogastropoda</taxon>
        <taxon>Architaenioglossa</taxon>
        <taxon>Ampullarioidea</taxon>
        <taxon>Ampullariidae</taxon>
        <taxon>Pomacea</taxon>
    </lineage>
</organism>
<keyword evidence="3" id="KW-0479">Metal-binding</keyword>
<comment type="cofactor">
    <cofactor evidence="1">
        <name>Mg(2+)</name>
        <dbReference type="ChEBI" id="CHEBI:18420"/>
    </cofactor>
</comment>
<evidence type="ECO:0000256" key="4">
    <source>
        <dbReference type="ARBA" id="ARBA00022842"/>
    </source>
</evidence>
<reference evidence="6 7" key="1">
    <citation type="submission" date="2018-04" db="EMBL/GenBank/DDBJ databases">
        <title>The genome of golden apple snail Pomacea canaliculata provides insight into stress tolerance and invasive adaptation.</title>
        <authorList>
            <person name="Liu C."/>
            <person name="Liu B."/>
            <person name="Ren Y."/>
            <person name="Zhang Y."/>
            <person name="Wang H."/>
            <person name="Li S."/>
            <person name="Jiang F."/>
            <person name="Yin L."/>
            <person name="Zhang G."/>
            <person name="Qian W."/>
            <person name="Fan W."/>
        </authorList>
    </citation>
    <scope>NUCLEOTIDE SEQUENCE [LARGE SCALE GENOMIC DNA]</scope>
    <source>
        <strain evidence="6">SZHN2017</strain>
        <tissue evidence="6">Muscle</tissue>
    </source>
</reference>
<dbReference type="GO" id="GO:0005737">
    <property type="term" value="C:cytoplasm"/>
    <property type="evidence" value="ECO:0007669"/>
    <property type="project" value="TreeGrafter"/>
</dbReference>
<evidence type="ECO:0000313" key="6">
    <source>
        <dbReference type="EMBL" id="PVD36300.1"/>
    </source>
</evidence>
<dbReference type="InterPro" id="IPR036412">
    <property type="entry name" value="HAD-like_sf"/>
</dbReference>
<dbReference type="Pfam" id="PF13344">
    <property type="entry name" value="Hydrolase_6"/>
    <property type="match status" value="1"/>
</dbReference>
<evidence type="ECO:0000256" key="2">
    <source>
        <dbReference type="ARBA" id="ARBA00007958"/>
    </source>
</evidence>
<dbReference type="NCBIfam" id="TIGR01458">
    <property type="entry name" value="HAD-SF-IIA-hyp3"/>
    <property type="match status" value="1"/>
</dbReference>
<dbReference type="AlphaFoldDB" id="A0A2T7PSD1"/>
<sequence>MSSGACTVNTVLIDLSGTIHIEDTEIPGSVKALERLQKSKVNIKFVTNTTKESKRVLLERLHSIGFNVKGEEIFTSLTAARYLIEQRKLHPLLMVDEKALEDFEGVSTENQDAVVVGLAPEKFDYNTMNQAFRLILSGAPLIAIHKGRYYKRKDGLALGPGPFVTALEFATGQKADIVGKPELSFFLSAVEEFSVAPSQCIMIGDQSTA</sequence>
<dbReference type="PANTHER" id="PTHR19288">
    <property type="entry name" value="4-NITROPHENYLPHOSPHATASE-RELATED"/>
    <property type="match status" value="1"/>
</dbReference>
<keyword evidence="7" id="KW-1185">Reference proteome</keyword>
<dbReference type="STRING" id="400727.A0A2T7PSD1"/>
<dbReference type="EMBL" id="PZQS01000002">
    <property type="protein sequence ID" value="PVD36300.1"/>
    <property type="molecule type" value="Genomic_DNA"/>
</dbReference>
<dbReference type="Proteomes" id="UP000245119">
    <property type="component" value="Linkage Group LG2"/>
</dbReference>
<name>A0A2T7PSD1_POMCA</name>
<gene>
    <name evidence="6" type="ORF">C0Q70_03278</name>
</gene>
<comment type="similarity">
    <text evidence="2">Belongs to the HAD-like hydrolase superfamily.</text>
</comment>
<dbReference type="FunFam" id="3.40.50.1000:FF:000060">
    <property type="entry name" value="Haloacid dehalogenase-like hydrolase domain-containing protein 2"/>
    <property type="match status" value="1"/>
</dbReference>
<accession>A0A2T7PSD1</accession>
<dbReference type="Gene3D" id="3.40.50.1000">
    <property type="entry name" value="HAD superfamily/HAD-like"/>
    <property type="match status" value="2"/>
</dbReference>
<protein>
    <recommendedName>
        <fullName evidence="5">Haloacid dehalogenase-like hydrolase domain-containing protein 2</fullName>
    </recommendedName>
</protein>
<dbReference type="OrthoDB" id="426235at2759"/>
<evidence type="ECO:0000256" key="5">
    <source>
        <dbReference type="ARBA" id="ARBA00039666"/>
    </source>
</evidence>
<evidence type="ECO:0000256" key="1">
    <source>
        <dbReference type="ARBA" id="ARBA00001946"/>
    </source>
</evidence>
<dbReference type="InterPro" id="IPR006355">
    <property type="entry name" value="LHPP/HDHD2"/>
</dbReference>
<dbReference type="InterPro" id="IPR006357">
    <property type="entry name" value="HAD-SF_hydro_IIA"/>
</dbReference>
<dbReference type="GO" id="GO:0016791">
    <property type="term" value="F:phosphatase activity"/>
    <property type="evidence" value="ECO:0007669"/>
    <property type="project" value="InterPro"/>
</dbReference>
<dbReference type="Pfam" id="PF13242">
    <property type="entry name" value="Hydrolase_like"/>
    <property type="match status" value="1"/>
</dbReference>
<comment type="caution">
    <text evidence="6">The sequence shown here is derived from an EMBL/GenBank/DDBJ whole genome shotgun (WGS) entry which is preliminary data.</text>
</comment>
<dbReference type="SUPFAM" id="SSF56784">
    <property type="entry name" value="HAD-like"/>
    <property type="match status" value="1"/>
</dbReference>
<keyword evidence="4" id="KW-0460">Magnesium</keyword>
<evidence type="ECO:0000313" key="7">
    <source>
        <dbReference type="Proteomes" id="UP000245119"/>
    </source>
</evidence>
<dbReference type="GO" id="GO:0046872">
    <property type="term" value="F:metal ion binding"/>
    <property type="evidence" value="ECO:0007669"/>
    <property type="project" value="UniProtKB-KW"/>
</dbReference>
<proteinExistence type="inferred from homology"/>
<dbReference type="InterPro" id="IPR023214">
    <property type="entry name" value="HAD_sf"/>
</dbReference>